<proteinExistence type="predicted"/>
<feature type="non-terminal residue" evidence="3">
    <location>
        <position position="558"/>
    </location>
</feature>
<protein>
    <submittedName>
        <fullName evidence="3">CLUMA_CG013329, isoform A</fullName>
    </submittedName>
</protein>
<dbReference type="SUPFAM" id="SSF81383">
    <property type="entry name" value="F-box domain"/>
    <property type="match status" value="1"/>
</dbReference>
<keyword evidence="1" id="KW-0833">Ubl conjugation pathway</keyword>
<dbReference type="EMBL" id="CVRI01000054">
    <property type="protein sequence ID" value="CRL00041.1"/>
    <property type="molecule type" value="Genomic_DNA"/>
</dbReference>
<reference evidence="3 4" key="1">
    <citation type="submission" date="2015-04" db="EMBL/GenBank/DDBJ databases">
        <authorList>
            <person name="Syromyatnikov M.Y."/>
            <person name="Popov V.N."/>
        </authorList>
    </citation>
    <scope>NUCLEOTIDE SEQUENCE [LARGE SCALE GENOMIC DNA]</scope>
</reference>
<dbReference type="Gene3D" id="3.80.10.10">
    <property type="entry name" value="Ribonuclease Inhibitor"/>
    <property type="match status" value="2"/>
</dbReference>
<dbReference type="GO" id="GO:0019005">
    <property type="term" value="C:SCF ubiquitin ligase complex"/>
    <property type="evidence" value="ECO:0007669"/>
    <property type="project" value="TreeGrafter"/>
</dbReference>
<dbReference type="InterPro" id="IPR001810">
    <property type="entry name" value="F-box_dom"/>
</dbReference>
<dbReference type="SUPFAM" id="SSF52047">
    <property type="entry name" value="RNI-like"/>
    <property type="match status" value="2"/>
</dbReference>
<name>A0A1J1INI5_9DIPT</name>
<dbReference type="InterPro" id="IPR006553">
    <property type="entry name" value="Leu-rich_rpt_Cys-con_subtyp"/>
</dbReference>
<evidence type="ECO:0000313" key="3">
    <source>
        <dbReference type="EMBL" id="CRL00041.1"/>
    </source>
</evidence>
<evidence type="ECO:0000313" key="4">
    <source>
        <dbReference type="Proteomes" id="UP000183832"/>
    </source>
</evidence>
<dbReference type="InterPro" id="IPR032675">
    <property type="entry name" value="LRR_dom_sf"/>
</dbReference>
<dbReference type="OrthoDB" id="27842at2759"/>
<dbReference type="PANTHER" id="PTHR13318">
    <property type="entry name" value="PARTNER OF PAIRED, ISOFORM B-RELATED"/>
    <property type="match status" value="1"/>
</dbReference>
<evidence type="ECO:0000256" key="1">
    <source>
        <dbReference type="ARBA" id="ARBA00022786"/>
    </source>
</evidence>
<dbReference type="Proteomes" id="UP000183832">
    <property type="component" value="Unassembled WGS sequence"/>
</dbReference>
<gene>
    <name evidence="3" type="primary">similar to F-box</name>
    <name evidence="3" type="synonym">LRR-repeat protein 4</name>
    <name evidence="3" type="ORF">CLUMA_CG013329</name>
</gene>
<dbReference type="STRING" id="568069.A0A1J1INI5"/>
<dbReference type="SMART" id="SM00367">
    <property type="entry name" value="LRR_CC"/>
    <property type="match status" value="5"/>
</dbReference>
<organism evidence="3 4">
    <name type="scientific">Clunio marinus</name>
    <dbReference type="NCBI Taxonomy" id="568069"/>
    <lineage>
        <taxon>Eukaryota</taxon>
        <taxon>Metazoa</taxon>
        <taxon>Ecdysozoa</taxon>
        <taxon>Arthropoda</taxon>
        <taxon>Hexapoda</taxon>
        <taxon>Insecta</taxon>
        <taxon>Pterygota</taxon>
        <taxon>Neoptera</taxon>
        <taxon>Endopterygota</taxon>
        <taxon>Diptera</taxon>
        <taxon>Nematocera</taxon>
        <taxon>Chironomoidea</taxon>
        <taxon>Chironomidae</taxon>
        <taxon>Clunio</taxon>
    </lineage>
</organism>
<dbReference type="InterPro" id="IPR036047">
    <property type="entry name" value="F-box-like_dom_sf"/>
</dbReference>
<feature type="domain" description="F-box" evidence="2">
    <location>
        <begin position="19"/>
        <end position="68"/>
    </location>
</feature>
<evidence type="ECO:0000259" key="2">
    <source>
        <dbReference type="PROSITE" id="PS50181"/>
    </source>
</evidence>
<accession>A0A1J1INI5</accession>
<dbReference type="PROSITE" id="PS50181">
    <property type="entry name" value="FBOX"/>
    <property type="match status" value="1"/>
</dbReference>
<sequence length="558" mass="64283">MKILWHMEYEETFEYVECKAMLEFLPMELLVQILSFLNPSDLMCAGLSFKRFAEALQHKKFSNNWILNFSEPYSTQFAIPIQLLMQCERQFPAIMLQTPQVDDIVWEDFWIENGENLRELHFLSGLLTKEEFVNVVKYAKNLETLKIEANNMFKNWVINKFSYERKVTFPKCSHISLARNNIISKDIFEYMMKTSPNIKAVDLSNCLQLMSPQERNSFLDSLLEFLKSSGKNITCLDLSNTVTDDLFLDKLGQIKDIKLKELHLTFMGSTKNSNYGLPVLIKNQPTLENFDLTASPSVNDIVVRLISIYMTNIKILLLKKCHNLTDHGVREISKLVHLKSLEISDCDHVTDTGIMDGVLMENKNPHLRNLNLGLLQNLTEVVVRRLSYVLESLSHLDLGGVSVGVTDNSLQMILRHMQLLRLLNVDSCCKVYFGFTGVSSEYARRHHSIRNLKGLQILKCNGLYKLTDYTMIDALSLLELKEAHFARCNFTLEGVKAFVNNCPSLEVLDFSEGKFIDDKCVDIITLSLPRLKTLKLNRCEKISEKVFKILHNNCHQLR</sequence>
<dbReference type="GO" id="GO:0031146">
    <property type="term" value="P:SCF-dependent proteasomal ubiquitin-dependent protein catabolic process"/>
    <property type="evidence" value="ECO:0007669"/>
    <property type="project" value="TreeGrafter"/>
</dbReference>
<dbReference type="AlphaFoldDB" id="A0A1J1INI5"/>
<keyword evidence="4" id="KW-1185">Reference proteome</keyword>